<feature type="domain" description="Endonuclease GajA/Old nuclease/RecF-like AAA" evidence="1">
    <location>
        <begin position="1"/>
        <end position="81"/>
    </location>
</feature>
<dbReference type="OrthoDB" id="9816534at2"/>
<evidence type="ECO:0000313" key="5">
    <source>
        <dbReference type="Proteomes" id="UP000253226"/>
    </source>
</evidence>
<dbReference type="Proteomes" id="UP000253226">
    <property type="component" value="Unassembled WGS sequence"/>
</dbReference>
<gene>
    <name evidence="4" type="ORF">TH19_21715</name>
</gene>
<dbReference type="EMBL" id="JPWF01000022">
    <property type="protein sequence ID" value="RCK31274.1"/>
    <property type="molecule type" value="Genomic_DNA"/>
</dbReference>
<dbReference type="InterPro" id="IPR051396">
    <property type="entry name" value="Bact_Antivir_Def_Nuclease"/>
</dbReference>
<dbReference type="GO" id="GO:0005524">
    <property type="term" value="F:ATP binding"/>
    <property type="evidence" value="ECO:0007669"/>
    <property type="project" value="InterPro"/>
</dbReference>
<dbReference type="AlphaFoldDB" id="A0A367W1P9"/>
<dbReference type="Pfam" id="PF13175">
    <property type="entry name" value="AAA_15"/>
    <property type="match status" value="1"/>
</dbReference>
<feature type="domain" description="ATPase AAA-type core" evidence="2">
    <location>
        <begin position="157"/>
        <end position="366"/>
    </location>
</feature>
<dbReference type="GO" id="GO:0016887">
    <property type="term" value="F:ATP hydrolysis activity"/>
    <property type="evidence" value="ECO:0007669"/>
    <property type="project" value="InterPro"/>
</dbReference>
<dbReference type="PANTHER" id="PTHR43581:SF4">
    <property type="entry name" value="ATP_GTP PHOSPHATASE"/>
    <property type="match status" value="1"/>
</dbReference>
<dbReference type="RefSeq" id="WP_114104322.1">
    <property type="nucleotide sequence ID" value="NZ_JPWF01000022.1"/>
</dbReference>
<evidence type="ECO:0000259" key="2">
    <source>
        <dbReference type="Pfam" id="PF13304"/>
    </source>
</evidence>
<protein>
    <submittedName>
        <fullName evidence="4">ATPase</fullName>
    </submittedName>
</protein>
<dbReference type="InterPro" id="IPR034139">
    <property type="entry name" value="TOPRIM_OLD"/>
</dbReference>
<dbReference type="Pfam" id="PF20469">
    <property type="entry name" value="OLD-like_TOPRIM"/>
    <property type="match status" value="1"/>
</dbReference>
<dbReference type="InterPro" id="IPR041685">
    <property type="entry name" value="AAA_GajA/Old/RecF-like"/>
</dbReference>
<comment type="caution">
    <text evidence="4">The sequence shown here is derived from an EMBL/GenBank/DDBJ whole genome shotgun (WGS) entry which is preliminary data.</text>
</comment>
<dbReference type="InterPro" id="IPR003959">
    <property type="entry name" value="ATPase_AAA_core"/>
</dbReference>
<dbReference type="Gene3D" id="3.40.50.300">
    <property type="entry name" value="P-loop containing nucleotide triphosphate hydrolases"/>
    <property type="match status" value="1"/>
</dbReference>
<accession>A0A367W1P9</accession>
<evidence type="ECO:0000259" key="3">
    <source>
        <dbReference type="Pfam" id="PF20469"/>
    </source>
</evidence>
<dbReference type="CDD" id="cd01026">
    <property type="entry name" value="TOPRIM_OLD"/>
    <property type="match status" value="1"/>
</dbReference>
<evidence type="ECO:0000259" key="1">
    <source>
        <dbReference type="Pfam" id="PF13175"/>
    </source>
</evidence>
<reference evidence="4 5" key="1">
    <citation type="submission" date="2014-07" db="EMBL/GenBank/DDBJ databases">
        <title>Draft genome sequence of Thalassospira profundimaris 35.</title>
        <authorList>
            <person name="Lai Q."/>
            <person name="Shao Z."/>
        </authorList>
    </citation>
    <scope>NUCLEOTIDE SEQUENCE [LARGE SCALE GENOMIC DNA]</scope>
    <source>
        <strain evidence="4 5">35</strain>
    </source>
</reference>
<dbReference type="PANTHER" id="PTHR43581">
    <property type="entry name" value="ATP/GTP PHOSPHATASE"/>
    <property type="match status" value="1"/>
</dbReference>
<proteinExistence type="predicted"/>
<feature type="domain" description="OLD protein-like TOPRIM" evidence="3">
    <location>
        <begin position="415"/>
        <end position="478"/>
    </location>
</feature>
<dbReference type="Pfam" id="PF13304">
    <property type="entry name" value="AAA_21"/>
    <property type="match status" value="1"/>
</dbReference>
<name>A0A367W1P9_9PROT</name>
<dbReference type="SUPFAM" id="SSF52540">
    <property type="entry name" value="P-loop containing nucleoside triphosphate hydrolases"/>
    <property type="match status" value="1"/>
</dbReference>
<sequence length="668" mass="74525">MIIEELRLSNFRCFGQEQTTLRLTDSVTTMIGGNGSGKTAALVALSRLFGINRSQRSVLKTDFHLGKDDGEIADGKMLYIEAVLAFPELGEDGANDPGGVAEFWRQMAATEDGTALKARVRLQATWVEDGTPDGAVVEDMRWITRMDEEYVWEDCPRVSATDRSAVQMIYVPANRSANDQVKALLRGRLWRAAKWSTDLSEAVATNTAAIQEEFSTEEPVEFIKERLQNRWSQVHAADTDTEPVLRLVEGRFESLIGQAEVRFRPDEAGLERELDRLSDGQKSLFQIALTAATLEVEQDAAALEAEDCPFDQSLLRRVPLTILAIEEPENSLSPFFLSRIMQLATDIGQMPTAQVMIASHSSSILSRVTPESIRYFRQDQMTAISNVRELTLPESESDAGAYVRLAVRAYPELYFARFVVLAEGDSEQLVLPRIAEAQGIALDRSFVPIVPLGGRYVSHFWRLLKDLEIPHATLLDLDLGRQHGGVNNLRTIVAELADVGESMVDTIAASVTETIDVDDLADITDNEFALFEPDADAETLRGDAWIEALREKNVFYSFPIDIDFSMEMAFPNIYRVNNPGGHGPSTNAEQIAKRKKTVLKKNGKPELYPDAFDLDFVWYSYLFMQASKPDTHLAAISKIEDDDLSDECPEELNALLKKISEALEVENQ</sequence>
<evidence type="ECO:0000313" key="4">
    <source>
        <dbReference type="EMBL" id="RCK31274.1"/>
    </source>
</evidence>
<organism evidence="4 5">
    <name type="scientific">Thalassospira profundimaris</name>
    <dbReference type="NCBI Taxonomy" id="502049"/>
    <lineage>
        <taxon>Bacteria</taxon>
        <taxon>Pseudomonadati</taxon>
        <taxon>Pseudomonadota</taxon>
        <taxon>Alphaproteobacteria</taxon>
        <taxon>Rhodospirillales</taxon>
        <taxon>Thalassospiraceae</taxon>
        <taxon>Thalassospira</taxon>
    </lineage>
</organism>
<dbReference type="InterPro" id="IPR027417">
    <property type="entry name" value="P-loop_NTPase"/>
</dbReference>